<evidence type="ECO:0000313" key="4">
    <source>
        <dbReference type="Proteomes" id="UP000352698"/>
    </source>
</evidence>
<sequence>MIGISACLGGVLCRYDGQEKAVPELKKLVAEGKAIMVCPEVMGGLSTPRAPAEIVGGDGFDVWNGQAKVITTNGEDVTKAYQEGAIHAYQKLKEQEIDLVILKAKSPSCGSSLIYDGSFSGTLKSGTGVATAYFIQQKMTVLSDEEWLKLRGEQNGNRENEPNERTF</sequence>
<evidence type="ECO:0000313" key="3">
    <source>
        <dbReference type="Proteomes" id="UP000253498"/>
    </source>
</evidence>
<dbReference type="PANTHER" id="PTHR30087">
    <property type="entry name" value="INNER MEMBRANE PROTEIN"/>
    <property type="match status" value="1"/>
</dbReference>
<reference evidence="1 3" key="1">
    <citation type="submission" date="2015-06" db="EMBL/GenBank/DDBJ databases">
        <title>The Genome Sequence of Enterococcus hirae 88EA1.</title>
        <authorList>
            <consortium name="The Broad Institute Genomics Platform"/>
            <consortium name="The Broad Institute Genome Sequencing Center for Infectious Disease"/>
            <person name="Earl A.M."/>
            <person name="Van Tyne D."/>
            <person name="Lebreton F."/>
            <person name="Saavedra J.T."/>
            <person name="Gilmore M.S."/>
            <person name="Manson McGuire A."/>
            <person name="Clock S."/>
            <person name="Crupain M."/>
            <person name="Rangan U."/>
            <person name="Young S."/>
            <person name="Abouelleil A."/>
            <person name="Cao P."/>
            <person name="Chapman S.B."/>
            <person name="Griggs A."/>
            <person name="Priest M."/>
            <person name="Shea T."/>
            <person name="Wortman J."/>
            <person name="Nusbaum C."/>
            <person name="Birren B."/>
        </authorList>
    </citation>
    <scope>NUCLEOTIDE SEQUENCE [LARGE SCALE GENOMIC DNA]</scope>
    <source>
        <strain evidence="1 3">88EA1</strain>
    </source>
</reference>
<comment type="caution">
    <text evidence="2">The sequence shown here is derived from an EMBL/GenBank/DDBJ whole genome shotgun (WGS) entry which is preliminary data.</text>
</comment>
<dbReference type="InterPro" id="IPR007553">
    <property type="entry name" value="2-thiour_desulf"/>
</dbReference>
<dbReference type="EMBL" id="LESJ01000005">
    <property type="protein sequence ID" value="RBT68185.1"/>
    <property type="molecule type" value="Genomic_DNA"/>
</dbReference>
<reference evidence="2 4" key="2">
    <citation type="submission" date="2019-05" db="EMBL/GenBank/DDBJ databases">
        <authorList>
            <consortium name="Pathogen Informatics"/>
        </authorList>
    </citation>
    <scope>NUCLEOTIDE SEQUENCE [LARGE SCALE GENOMIC DNA]</scope>
    <source>
        <strain evidence="2 4">NCTC12204</strain>
    </source>
</reference>
<dbReference type="STRING" id="1354.A6P53_08665"/>
<organism evidence="2 4">
    <name type="scientific">Enterococcus hirae</name>
    <dbReference type="NCBI Taxonomy" id="1354"/>
    <lineage>
        <taxon>Bacteria</taxon>
        <taxon>Bacillati</taxon>
        <taxon>Bacillota</taxon>
        <taxon>Bacilli</taxon>
        <taxon>Lactobacillales</taxon>
        <taxon>Enterococcaceae</taxon>
        <taxon>Enterococcus</taxon>
    </lineage>
</organism>
<dbReference type="Pfam" id="PF04463">
    <property type="entry name" value="2-thiour_desulf"/>
    <property type="match status" value="1"/>
</dbReference>
<name>A0A1V8XBK5_ENTHR</name>
<evidence type="ECO:0000313" key="2">
    <source>
        <dbReference type="EMBL" id="VTQ66356.1"/>
    </source>
</evidence>
<dbReference type="RefSeq" id="WP_010718478.1">
    <property type="nucleotide sequence ID" value="NZ_AP027299.1"/>
</dbReference>
<dbReference type="EMBL" id="CABEEP010000001">
    <property type="protein sequence ID" value="VTQ66356.1"/>
    <property type="molecule type" value="Genomic_DNA"/>
</dbReference>
<accession>A0A1V8XBK5</accession>
<gene>
    <name evidence="1" type="ORF">EB03_01309</name>
    <name evidence="2" type="ORF">NCTC12204_01898</name>
</gene>
<proteinExistence type="predicted"/>
<dbReference type="AlphaFoldDB" id="A0A1V8XBK5"/>
<dbReference type="Proteomes" id="UP000352698">
    <property type="component" value="Unassembled WGS sequence"/>
</dbReference>
<dbReference type="PANTHER" id="PTHR30087:SF1">
    <property type="entry name" value="HYPOTHETICAL CYTOSOLIC PROTEIN"/>
    <property type="match status" value="1"/>
</dbReference>
<protein>
    <submittedName>
        <fullName evidence="2">DUF523 family protein</fullName>
    </submittedName>
</protein>
<dbReference type="Proteomes" id="UP000253498">
    <property type="component" value="Unassembled WGS sequence"/>
</dbReference>
<evidence type="ECO:0000313" key="1">
    <source>
        <dbReference type="EMBL" id="RBT68185.1"/>
    </source>
</evidence>
<dbReference type="GeneID" id="56787095"/>